<feature type="compositionally biased region" description="Polar residues" evidence="1">
    <location>
        <begin position="437"/>
        <end position="454"/>
    </location>
</feature>
<evidence type="ECO:0000313" key="2">
    <source>
        <dbReference type="EMBL" id="OWZ04373.1"/>
    </source>
</evidence>
<feature type="region of interest" description="Disordered" evidence="1">
    <location>
        <begin position="1"/>
        <end position="20"/>
    </location>
</feature>
<protein>
    <recommendedName>
        <fullName evidence="4">FYVE-type domain-containing protein</fullName>
    </recommendedName>
</protein>
<evidence type="ECO:0008006" key="4">
    <source>
        <dbReference type="Google" id="ProtNLM"/>
    </source>
</evidence>
<dbReference type="InterPro" id="IPR052727">
    <property type="entry name" value="Rab4/Rab5_effector"/>
</dbReference>
<dbReference type="PANTHER" id="PTHR13510">
    <property type="entry name" value="FYVE-FINGER-CONTAINING RAB5 EFFECTOR PROTEIN RABENOSYN-5-RELATED"/>
    <property type="match status" value="1"/>
</dbReference>
<evidence type="ECO:0000313" key="3">
    <source>
        <dbReference type="Proteomes" id="UP000198211"/>
    </source>
</evidence>
<feature type="region of interest" description="Disordered" evidence="1">
    <location>
        <begin position="434"/>
        <end position="454"/>
    </location>
</feature>
<organism evidence="2 3">
    <name type="scientific">Phytophthora megakarya</name>
    <dbReference type="NCBI Taxonomy" id="4795"/>
    <lineage>
        <taxon>Eukaryota</taxon>
        <taxon>Sar</taxon>
        <taxon>Stramenopiles</taxon>
        <taxon>Oomycota</taxon>
        <taxon>Peronosporomycetes</taxon>
        <taxon>Peronosporales</taxon>
        <taxon>Peronosporaceae</taxon>
        <taxon>Phytophthora</taxon>
    </lineage>
</organism>
<keyword evidence="3" id="KW-1185">Reference proteome</keyword>
<dbReference type="OrthoDB" id="121462at2759"/>
<dbReference type="PANTHER" id="PTHR13510:SF44">
    <property type="entry name" value="RABENOSYN-5"/>
    <property type="match status" value="1"/>
</dbReference>
<feature type="compositionally biased region" description="Low complexity" evidence="1">
    <location>
        <begin position="1"/>
        <end position="11"/>
    </location>
</feature>
<sequence length="1138" mass="126496">MSPSPSASSRVARSDDELPPEFMPTMRFPLPAGYFGNVQVSAAKRQEYGEIVRRRVSSMLADEYRYTERRAQQHPAVQQTEWKFFRRIGDLKVYQRRSRGRTRQEMAAEEDFPEAAIAVERGNPSMLANGCVSGTIEDMLYGVSGTTQEEMLTMLSLVAPPHDAVLLNVVERSTVEDPLHSAEILWVLTKLPIVNPRDVCYLKATGVGRDGKGNRYGYLVLHSVDLPEVPPFDYRKTKILRAKMFFSFLFREVTPGYIDVMGRGIFDLAGYIDVMGRGIFDLAGGELLKLVLPHATTAVIDGLLRGVSCGEAKKLTLLALRNQEERKQFKTTKKSVCSMCIRKKKGILSGVRLRSCDVCGVPICKNCKLKDKRMFTGTKHPSREVVCCATCSQEAKSITGVRLGVAEFSVVAEFYSKKRTISSSASSRSAGATQSTLSLEASTQETVAPTGKSVPTSLLSEATSSIGVTNSTIDDSCAGFDLDVSFSGTLSDLNSGDYGVNSGVYDDLEEEPKPLSADLLKEHAALGDVTEESFSKGYSDEDCKPSYQYDAVASQRRPDNMLEWMMKLQSSAEEAYFTAKANEEIMKKSMRSVLCTAHLTTRIPMAELRPVGVPLSPGCFQATESDRERYATLVQGRVDSMLRDEARYAERRARNDSILHAGEWKQVKKERDLTFYRRFQRGRSLRELALEEELPEIQRAVERGYTSMICDGFVKGTIEDMMLGMTAASQDDLMTGFSYKDPPKDCVWLGTVESATTADPFHTADLIWALPKLPPVLDQVDVCYLKATGVKTDNRGERYGYLVLHGVHVAPCPPFAAHGISRAKMYFACLFREPRPGILKVTVKGIFDLSKKVRYLKGLVSAATTSIMVGLLNGVGIGEAKKLTILARRNRSRLEDVDNIQRQSLCYMCCKRASFLGRANLFGTHLVTCFVCAGTVCSNCTRGTVCSNCTRGVKQRIFLGSSHPCSKVECCSCCVREAVTTIHVHPEAEFPVIAEFYLNQRSSVLPVTQEASQNEEMKTNSATNVPTISTTGESTEYQLDFDDDPFSLSLALPELRRSSVEDVEPDLSPEDEAGSPLIKPWRHRISLDDDDFIPASAIDIHADGLYEMEQRLYELNMQAEYTYAQTQETTMSMRRERR</sequence>
<accession>A0A225VG43</accession>
<reference evidence="3" key="1">
    <citation type="submission" date="2017-03" db="EMBL/GenBank/DDBJ databases">
        <title>Phytopthora megakarya and P. palmivora, two closely related causual agents of cacao black pod achieved similar genome size and gene model numbers by different mechanisms.</title>
        <authorList>
            <person name="Ali S."/>
            <person name="Shao J."/>
            <person name="Larry D.J."/>
            <person name="Kronmiller B."/>
            <person name="Shen D."/>
            <person name="Strem M.D."/>
            <person name="Melnick R.L."/>
            <person name="Guiltinan M.J."/>
            <person name="Tyler B.M."/>
            <person name="Meinhardt L.W."/>
            <person name="Bailey B.A."/>
        </authorList>
    </citation>
    <scope>NUCLEOTIDE SEQUENCE [LARGE SCALE GENOMIC DNA]</scope>
    <source>
        <strain evidence="3">zdho120</strain>
    </source>
</reference>
<name>A0A225VG43_9STRA</name>
<dbReference type="Gene3D" id="3.30.530.20">
    <property type="match status" value="1"/>
</dbReference>
<dbReference type="Proteomes" id="UP000198211">
    <property type="component" value="Unassembled WGS sequence"/>
</dbReference>
<evidence type="ECO:0000256" key="1">
    <source>
        <dbReference type="SAM" id="MobiDB-lite"/>
    </source>
</evidence>
<comment type="caution">
    <text evidence="2">The sequence shown here is derived from an EMBL/GenBank/DDBJ whole genome shotgun (WGS) entry which is preliminary data.</text>
</comment>
<dbReference type="InterPro" id="IPR023393">
    <property type="entry name" value="START-like_dom_sf"/>
</dbReference>
<proteinExistence type="predicted"/>
<dbReference type="AlphaFoldDB" id="A0A225VG43"/>
<dbReference type="EMBL" id="NBNE01005001">
    <property type="protein sequence ID" value="OWZ04373.1"/>
    <property type="molecule type" value="Genomic_DNA"/>
</dbReference>
<gene>
    <name evidence="2" type="ORF">PHMEG_00023735</name>
</gene>